<evidence type="ECO:0000313" key="5">
    <source>
        <dbReference type="EMBL" id="RJE25838.1"/>
    </source>
</evidence>
<dbReference type="AlphaFoldDB" id="A0A3A2ZRS5"/>
<dbReference type="InterPro" id="IPR036047">
    <property type="entry name" value="F-box-like_dom_sf"/>
</dbReference>
<feature type="domain" description="F-box" evidence="4">
    <location>
        <begin position="133"/>
        <end position="180"/>
    </location>
</feature>
<dbReference type="STRING" id="2070753.A0A3A2ZRS5"/>
<evidence type="ECO:0000259" key="4">
    <source>
        <dbReference type="PROSITE" id="PS50181"/>
    </source>
</evidence>
<evidence type="ECO:0000256" key="1">
    <source>
        <dbReference type="ARBA" id="ARBA00022737"/>
    </source>
</evidence>
<dbReference type="SUPFAM" id="SSF52047">
    <property type="entry name" value="RNI-like"/>
    <property type="match status" value="1"/>
</dbReference>
<dbReference type="PROSITE" id="PS50005">
    <property type="entry name" value="TPR"/>
    <property type="match status" value="1"/>
</dbReference>
<sequence length="541" mass="61634">MPSGLSTESLQQQGQKLYQRGDFNASLETFTEALKSAPTDLKVSLLDNRAATCTKLAQYDMALRDARHMIKQDKNDERGYLRCAKVLILDGKPDKALDVYAYALKTLSSNHPRRQVVEQLHNKLRDKMSEKCHDPFTVLPFEVAELILQQFNFRQIVAILRVSKKWDQFLSSIRSFWMRLDLTGARKRVHWTAVRSYIRRSKAMLTCAIVENLNPPSIPKSLEFLSRCPNLEYLDVRVPVKANELYDLFKNSKKLKTLITFRDIVVPHEIVLKFLTDLPLIERVEIFNTRSSPLRNAKWPQTLPNLKYLTICAKEMVRSGLYSMCNLEGLRLIWSPDTHQSYPVDLNPMGLPRLRRVEISGMDFHHLEIPPSVEYFRVHGGTSHSSRPFSAANTSLQRLSTLILIDVVWAKLSTLQLLLRDGEVPLRVLHLDCCFGLTGPELVEFSQTGKLDSLTELNVQNMPGVDDRIVETLTSRMPDLKVLNLSATGVTGVTIKKLVDARASPGPNTIKISRLYVKNCEEVSWDAITYGRGRGIEIFLQ</sequence>
<gene>
    <name evidence="5" type="ORF">PHISCL_01814</name>
</gene>
<proteinExistence type="predicted"/>
<dbReference type="OrthoDB" id="629492at2759"/>
<dbReference type="InterPro" id="IPR011990">
    <property type="entry name" value="TPR-like_helical_dom_sf"/>
</dbReference>
<name>A0A3A2ZRS5_9EURO</name>
<dbReference type="PROSITE" id="PS50181">
    <property type="entry name" value="FBOX"/>
    <property type="match status" value="1"/>
</dbReference>
<dbReference type="GO" id="GO:0051879">
    <property type="term" value="F:Hsp90 protein binding"/>
    <property type="evidence" value="ECO:0007669"/>
    <property type="project" value="TreeGrafter"/>
</dbReference>
<reference evidence="6" key="1">
    <citation type="submission" date="2017-02" db="EMBL/GenBank/DDBJ databases">
        <authorList>
            <person name="Tafer H."/>
            <person name="Lopandic K."/>
        </authorList>
    </citation>
    <scope>NUCLEOTIDE SEQUENCE [LARGE SCALE GENOMIC DNA]</scope>
    <source>
        <strain evidence="6">CBS 366.77</strain>
    </source>
</reference>
<dbReference type="SMART" id="SM00028">
    <property type="entry name" value="TPR"/>
    <property type="match status" value="3"/>
</dbReference>
<organism evidence="5 6">
    <name type="scientific">Aspergillus sclerotialis</name>
    <dbReference type="NCBI Taxonomy" id="2070753"/>
    <lineage>
        <taxon>Eukaryota</taxon>
        <taxon>Fungi</taxon>
        <taxon>Dikarya</taxon>
        <taxon>Ascomycota</taxon>
        <taxon>Pezizomycotina</taxon>
        <taxon>Eurotiomycetes</taxon>
        <taxon>Eurotiomycetidae</taxon>
        <taxon>Eurotiales</taxon>
        <taxon>Aspergillaceae</taxon>
        <taxon>Aspergillus</taxon>
        <taxon>Aspergillus subgen. Polypaecilum</taxon>
    </lineage>
</organism>
<dbReference type="InterPro" id="IPR001810">
    <property type="entry name" value="F-box_dom"/>
</dbReference>
<dbReference type="EMBL" id="MVGC01000036">
    <property type="protein sequence ID" value="RJE25838.1"/>
    <property type="molecule type" value="Genomic_DNA"/>
</dbReference>
<dbReference type="Proteomes" id="UP000266188">
    <property type="component" value="Unassembled WGS sequence"/>
</dbReference>
<dbReference type="PANTHER" id="PTHR22904">
    <property type="entry name" value="TPR REPEAT CONTAINING PROTEIN"/>
    <property type="match status" value="1"/>
</dbReference>
<accession>A0A3A2ZRS5</accession>
<comment type="caution">
    <text evidence="5">The sequence shown here is derived from an EMBL/GenBank/DDBJ whole genome shotgun (WGS) entry which is preliminary data.</text>
</comment>
<dbReference type="SUPFAM" id="SSF48452">
    <property type="entry name" value="TPR-like"/>
    <property type="match status" value="1"/>
</dbReference>
<dbReference type="SUPFAM" id="SSF81383">
    <property type="entry name" value="F-box domain"/>
    <property type="match status" value="1"/>
</dbReference>
<dbReference type="Gene3D" id="1.20.1280.50">
    <property type="match status" value="1"/>
</dbReference>
<feature type="repeat" description="TPR" evidence="3">
    <location>
        <begin position="7"/>
        <end position="40"/>
    </location>
</feature>
<keyword evidence="6" id="KW-1185">Reference proteome</keyword>
<dbReference type="InterPro" id="IPR019734">
    <property type="entry name" value="TPR_rpt"/>
</dbReference>
<evidence type="ECO:0000256" key="2">
    <source>
        <dbReference type="ARBA" id="ARBA00022803"/>
    </source>
</evidence>
<keyword evidence="1" id="KW-0677">Repeat</keyword>
<evidence type="ECO:0000313" key="6">
    <source>
        <dbReference type="Proteomes" id="UP000266188"/>
    </source>
</evidence>
<evidence type="ECO:0000256" key="3">
    <source>
        <dbReference type="PROSITE-ProRule" id="PRU00339"/>
    </source>
</evidence>
<dbReference type="PANTHER" id="PTHR22904:SF523">
    <property type="entry name" value="STRESS-INDUCED-PHOSPHOPROTEIN 1"/>
    <property type="match status" value="1"/>
</dbReference>
<keyword evidence="2 3" id="KW-0802">TPR repeat</keyword>
<dbReference type="Gene3D" id="1.25.40.10">
    <property type="entry name" value="Tetratricopeptide repeat domain"/>
    <property type="match status" value="1"/>
</dbReference>
<dbReference type="Gene3D" id="3.80.10.10">
    <property type="entry name" value="Ribonuclease Inhibitor"/>
    <property type="match status" value="1"/>
</dbReference>
<dbReference type="InterPro" id="IPR032675">
    <property type="entry name" value="LRR_dom_sf"/>
</dbReference>
<protein>
    <recommendedName>
        <fullName evidence="4">F-box domain-containing protein</fullName>
    </recommendedName>
</protein>